<proteinExistence type="predicted"/>
<evidence type="ECO:0000313" key="9">
    <source>
        <dbReference type="Proteomes" id="UP000279275"/>
    </source>
</evidence>
<accession>A0A3M2L0X8</accession>
<dbReference type="CDD" id="cd17321">
    <property type="entry name" value="MFS_MMR_MDR_like"/>
    <property type="match status" value="1"/>
</dbReference>
<dbReference type="InterPro" id="IPR036259">
    <property type="entry name" value="MFS_trans_sf"/>
</dbReference>
<protein>
    <submittedName>
        <fullName evidence="8">MFS transporter</fullName>
    </submittedName>
</protein>
<gene>
    <name evidence="8" type="ORF">EBN03_31385</name>
</gene>
<feature type="transmembrane region" description="Helical" evidence="6">
    <location>
        <begin position="16"/>
        <end position="40"/>
    </location>
</feature>
<organism evidence="8 9">
    <name type="scientific">Nocardia stercoris</name>
    <dbReference type="NCBI Taxonomy" id="2483361"/>
    <lineage>
        <taxon>Bacteria</taxon>
        <taxon>Bacillati</taxon>
        <taxon>Actinomycetota</taxon>
        <taxon>Actinomycetes</taxon>
        <taxon>Mycobacteriales</taxon>
        <taxon>Nocardiaceae</taxon>
        <taxon>Nocardia</taxon>
    </lineage>
</organism>
<sequence>MTETTDPLDTARNRRWTAIVAASAATVMTLDITVVNIALPRIGSDLHSGLDGLQWVVNAYTLTFAALLLIAGALSDRFGRRRIFTLGTVVFTVASAACMSAWSTELLIVGRAVQGIGGAMMMATALALIAGAYSGAEPGRRERAVAMFAAAGALAATAGPIVGGLIIDSMNWRVMFAVNIPLGAFILYGALRRVDDDRPGGGTIDGIGSVLAVLTLFAMNCALVEGPHKGWRQSDVDLALGGSAVLAVAFVVVMVRLGDRAMLPLRLLRIPSFSGAILLSFVARMVSFGMFPFLIIWLSASLRFSPIRVGLVLSVLAVALMVGAPIGMGLAKRMPIARVLAIGMLLTGIGMLTAVPIGPDAHWTALLPMLLSTGLGSGLVLPHLLDLAIAVVPPAEAGTASGAVNSFLPLGTSLSIAVYGAVFTAKVDSAMPGQALQRTGVPAEITAQVRDLATAGQLEAAARLAPGAAAPIHSLATSGYTHALSVIFLISGVGAVLSAFASLVLVRPEDKLAAVPQSARHPEPVRRQEL</sequence>
<feature type="transmembrane region" description="Helical" evidence="6">
    <location>
        <begin position="276"/>
        <end position="300"/>
    </location>
</feature>
<evidence type="ECO:0000256" key="6">
    <source>
        <dbReference type="SAM" id="Phobius"/>
    </source>
</evidence>
<feature type="transmembrane region" description="Helical" evidence="6">
    <location>
        <begin position="145"/>
        <end position="166"/>
    </location>
</feature>
<evidence type="ECO:0000313" key="8">
    <source>
        <dbReference type="EMBL" id="RMI28198.1"/>
    </source>
</evidence>
<dbReference type="Gene3D" id="1.20.1250.20">
    <property type="entry name" value="MFS general substrate transporter like domains"/>
    <property type="match status" value="1"/>
</dbReference>
<reference evidence="8 9" key="1">
    <citation type="submission" date="2018-10" db="EMBL/GenBank/DDBJ databases">
        <title>Isolation from cow dung.</title>
        <authorList>
            <person name="Ling L."/>
        </authorList>
    </citation>
    <scope>NUCLEOTIDE SEQUENCE [LARGE SCALE GENOMIC DNA]</scope>
    <source>
        <strain evidence="8 9">NEAU-LL90</strain>
    </source>
</reference>
<feature type="transmembrane region" description="Helical" evidence="6">
    <location>
        <begin position="52"/>
        <end position="71"/>
    </location>
</feature>
<feature type="domain" description="Major facilitator superfamily (MFS) profile" evidence="7">
    <location>
        <begin position="17"/>
        <end position="510"/>
    </location>
</feature>
<feature type="transmembrane region" description="Helical" evidence="6">
    <location>
        <begin position="238"/>
        <end position="255"/>
    </location>
</feature>
<dbReference type="InterPro" id="IPR011701">
    <property type="entry name" value="MFS"/>
</dbReference>
<evidence type="ECO:0000256" key="1">
    <source>
        <dbReference type="ARBA" id="ARBA00004651"/>
    </source>
</evidence>
<dbReference type="Gene3D" id="1.20.1720.10">
    <property type="entry name" value="Multidrug resistance protein D"/>
    <property type="match status" value="1"/>
</dbReference>
<dbReference type="PROSITE" id="PS50850">
    <property type="entry name" value="MFS"/>
    <property type="match status" value="1"/>
</dbReference>
<name>A0A3M2L0X8_9NOCA</name>
<evidence type="ECO:0000256" key="2">
    <source>
        <dbReference type="ARBA" id="ARBA00022448"/>
    </source>
</evidence>
<dbReference type="GO" id="GO:0005886">
    <property type="term" value="C:plasma membrane"/>
    <property type="evidence" value="ECO:0007669"/>
    <property type="project" value="UniProtKB-SubCell"/>
</dbReference>
<dbReference type="AlphaFoldDB" id="A0A3M2L0X8"/>
<dbReference type="PROSITE" id="PS00216">
    <property type="entry name" value="SUGAR_TRANSPORT_1"/>
    <property type="match status" value="1"/>
</dbReference>
<feature type="transmembrane region" description="Helical" evidence="6">
    <location>
        <begin position="203"/>
        <end position="226"/>
    </location>
</feature>
<evidence type="ECO:0000259" key="7">
    <source>
        <dbReference type="PROSITE" id="PS50850"/>
    </source>
</evidence>
<dbReference type="SUPFAM" id="SSF103473">
    <property type="entry name" value="MFS general substrate transporter"/>
    <property type="match status" value="1"/>
</dbReference>
<dbReference type="RefSeq" id="WP_122191789.1">
    <property type="nucleotide sequence ID" value="NZ_RFFH01000024.1"/>
</dbReference>
<keyword evidence="9" id="KW-1185">Reference proteome</keyword>
<dbReference type="PANTHER" id="PTHR42718:SF9">
    <property type="entry name" value="MAJOR FACILITATOR SUPERFAMILY MULTIDRUG TRANSPORTER MFSC"/>
    <property type="match status" value="1"/>
</dbReference>
<dbReference type="Proteomes" id="UP000279275">
    <property type="component" value="Unassembled WGS sequence"/>
</dbReference>
<feature type="transmembrane region" description="Helical" evidence="6">
    <location>
        <begin position="108"/>
        <end position="133"/>
    </location>
</feature>
<feature type="transmembrane region" description="Helical" evidence="6">
    <location>
        <begin position="306"/>
        <end position="327"/>
    </location>
</feature>
<feature type="transmembrane region" description="Helical" evidence="6">
    <location>
        <begin position="339"/>
        <end position="357"/>
    </location>
</feature>
<dbReference type="OrthoDB" id="9781469at2"/>
<keyword evidence="5 6" id="KW-0472">Membrane</keyword>
<feature type="transmembrane region" description="Helical" evidence="6">
    <location>
        <begin position="483"/>
        <end position="506"/>
    </location>
</feature>
<evidence type="ECO:0000256" key="4">
    <source>
        <dbReference type="ARBA" id="ARBA00022989"/>
    </source>
</evidence>
<dbReference type="EMBL" id="RFFH01000024">
    <property type="protein sequence ID" value="RMI28198.1"/>
    <property type="molecule type" value="Genomic_DNA"/>
</dbReference>
<dbReference type="GO" id="GO:0022857">
    <property type="term" value="F:transmembrane transporter activity"/>
    <property type="evidence" value="ECO:0007669"/>
    <property type="project" value="InterPro"/>
</dbReference>
<feature type="transmembrane region" description="Helical" evidence="6">
    <location>
        <begin position="369"/>
        <end position="392"/>
    </location>
</feature>
<comment type="subcellular location">
    <subcellularLocation>
        <location evidence="1">Cell membrane</location>
        <topology evidence="1">Multi-pass membrane protein</topology>
    </subcellularLocation>
</comment>
<feature type="transmembrane region" description="Helical" evidence="6">
    <location>
        <begin position="172"/>
        <end position="191"/>
    </location>
</feature>
<feature type="transmembrane region" description="Helical" evidence="6">
    <location>
        <begin position="404"/>
        <end position="422"/>
    </location>
</feature>
<feature type="transmembrane region" description="Helical" evidence="6">
    <location>
        <begin position="83"/>
        <end position="102"/>
    </location>
</feature>
<keyword evidence="3 6" id="KW-0812">Transmembrane</keyword>
<evidence type="ECO:0000256" key="5">
    <source>
        <dbReference type="ARBA" id="ARBA00023136"/>
    </source>
</evidence>
<dbReference type="InterPro" id="IPR005829">
    <property type="entry name" value="Sugar_transporter_CS"/>
</dbReference>
<evidence type="ECO:0000256" key="3">
    <source>
        <dbReference type="ARBA" id="ARBA00022692"/>
    </source>
</evidence>
<dbReference type="Pfam" id="PF07690">
    <property type="entry name" value="MFS_1"/>
    <property type="match status" value="1"/>
</dbReference>
<comment type="caution">
    <text evidence="8">The sequence shown here is derived from an EMBL/GenBank/DDBJ whole genome shotgun (WGS) entry which is preliminary data.</text>
</comment>
<keyword evidence="4 6" id="KW-1133">Transmembrane helix</keyword>
<keyword evidence="2" id="KW-0813">Transport</keyword>
<dbReference type="InterPro" id="IPR020846">
    <property type="entry name" value="MFS_dom"/>
</dbReference>
<dbReference type="PANTHER" id="PTHR42718">
    <property type="entry name" value="MAJOR FACILITATOR SUPERFAMILY MULTIDRUG TRANSPORTER MFSC"/>
    <property type="match status" value="1"/>
</dbReference>